<organism evidence="2 3">
    <name type="scientific">Desulforhopalus singaporensis</name>
    <dbReference type="NCBI Taxonomy" id="91360"/>
    <lineage>
        <taxon>Bacteria</taxon>
        <taxon>Pseudomonadati</taxon>
        <taxon>Thermodesulfobacteriota</taxon>
        <taxon>Desulfobulbia</taxon>
        <taxon>Desulfobulbales</taxon>
        <taxon>Desulfocapsaceae</taxon>
        <taxon>Desulforhopalus</taxon>
    </lineage>
</organism>
<dbReference type="OrthoDB" id="7582082at2"/>
<protein>
    <submittedName>
        <fullName evidence="2">Uncharacterized protein</fullName>
    </submittedName>
</protein>
<proteinExistence type="predicted"/>
<dbReference type="Proteomes" id="UP000199073">
    <property type="component" value="Unassembled WGS sequence"/>
</dbReference>
<reference evidence="2 3" key="1">
    <citation type="submission" date="2016-10" db="EMBL/GenBank/DDBJ databases">
        <authorList>
            <person name="de Groot N.N."/>
        </authorList>
    </citation>
    <scope>NUCLEOTIDE SEQUENCE [LARGE SCALE GENOMIC DNA]</scope>
    <source>
        <strain evidence="2 3">DSM 12130</strain>
    </source>
</reference>
<keyword evidence="3" id="KW-1185">Reference proteome</keyword>
<sequence>MADFSKIKQTKKSRFGEAPSPEDSDNNLAAPETAPARKPRNKTGRTVPFATKVTAEFDEEFRRIAFMGKMKKVELLEKALEAYKAAYDID</sequence>
<feature type="region of interest" description="Disordered" evidence="1">
    <location>
        <begin position="1"/>
        <end position="47"/>
    </location>
</feature>
<dbReference type="AlphaFoldDB" id="A0A1H0W5R4"/>
<name>A0A1H0W5R4_9BACT</name>
<dbReference type="RefSeq" id="WP_092226396.1">
    <property type="nucleotide sequence ID" value="NZ_FNJI01000098.1"/>
</dbReference>
<dbReference type="EMBL" id="FNJI01000098">
    <property type="protein sequence ID" value="SDP85636.1"/>
    <property type="molecule type" value="Genomic_DNA"/>
</dbReference>
<evidence type="ECO:0000313" key="2">
    <source>
        <dbReference type="EMBL" id="SDP85636.1"/>
    </source>
</evidence>
<evidence type="ECO:0000313" key="3">
    <source>
        <dbReference type="Proteomes" id="UP000199073"/>
    </source>
</evidence>
<accession>A0A1H0W5R4</accession>
<gene>
    <name evidence="2" type="ORF">SAMN05660330_04413</name>
</gene>
<evidence type="ECO:0000256" key="1">
    <source>
        <dbReference type="SAM" id="MobiDB-lite"/>
    </source>
</evidence>